<dbReference type="AlphaFoldDB" id="A0A2P2LN96"/>
<protein>
    <submittedName>
        <fullName evidence="1">Uncharacterized protein</fullName>
    </submittedName>
</protein>
<reference evidence="1" key="1">
    <citation type="submission" date="2018-02" db="EMBL/GenBank/DDBJ databases">
        <title>Rhizophora mucronata_Transcriptome.</title>
        <authorList>
            <person name="Meera S.P."/>
            <person name="Sreeshan A."/>
            <person name="Augustine A."/>
        </authorList>
    </citation>
    <scope>NUCLEOTIDE SEQUENCE</scope>
    <source>
        <tissue evidence="1">Leaf</tissue>
    </source>
</reference>
<accession>A0A2P2LN96</accession>
<name>A0A2P2LN96_RHIMU</name>
<proteinExistence type="predicted"/>
<evidence type="ECO:0000313" key="1">
    <source>
        <dbReference type="EMBL" id="MBX19438.1"/>
    </source>
</evidence>
<dbReference type="EMBL" id="GGEC01038954">
    <property type="protein sequence ID" value="MBX19438.1"/>
    <property type="molecule type" value="Transcribed_RNA"/>
</dbReference>
<organism evidence="1">
    <name type="scientific">Rhizophora mucronata</name>
    <name type="common">Asiatic mangrove</name>
    <dbReference type="NCBI Taxonomy" id="61149"/>
    <lineage>
        <taxon>Eukaryota</taxon>
        <taxon>Viridiplantae</taxon>
        <taxon>Streptophyta</taxon>
        <taxon>Embryophyta</taxon>
        <taxon>Tracheophyta</taxon>
        <taxon>Spermatophyta</taxon>
        <taxon>Magnoliopsida</taxon>
        <taxon>eudicotyledons</taxon>
        <taxon>Gunneridae</taxon>
        <taxon>Pentapetalae</taxon>
        <taxon>rosids</taxon>
        <taxon>fabids</taxon>
        <taxon>Malpighiales</taxon>
        <taxon>Rhizophoraceae</taxon>
        <taxon>Rhizophora</taxon>
    </lineage>
</organism>
<sequence>MGAFQYVYLEYRCCAYCVYKSLYILESCSCLRFSVEWSNNALSERHGTQDSLLNIYYGREKMLFLICVL</sequence>